<feature type="domain" description="C3H1-type" evidence="3">
    <location>
        <begin position="44"/>
        <end position="68"/>
    </location>
</feature>
<feature type="zinc finger region" description="C3H1-type" evidence="1">
    <location>
        <begin position="44"/>
        <end position="68"/>
    </location>
</feature>
<comment type="caution">
    <text evidence="4">The sequence shown here is derived from an EMBL/GenBank/DDBJ whole genome shotgun (WGS) entry which is preliminary data.</text>
</comment>
<sequence length="107" mass="11838">MRVLIDMDKDHKSAANRAGALSIEGGNEMRGSAPTGLHSLRCLPCLFFRRKGDGCRKGDQCDRCHICTLQEMKRRKLKLQRQARAQAARAAARRGPQAGPTPLRAEP</sequence>
<accession>A0AA36MLA2</accession>
<dbReference type="GO" id="GO:0008270">
    <property type="term" value="F:zinc ion binding"/>
    <property type="evidence" value="ECO:0007669"/>
    <property type="project" value="UniProtKB-KW"/>
</dbReference>
<gene>
    <name evidence="4" type="ORF">EVOR1521_LOCUS5709</name>
</gene>
<evidence type="ECO:0000313" key="4">
    <source>
        <dbReference type="EMBL" id="CAJ1376724.1"/>
    </source>
</evidence>
<proteinExistence type="predicted"/>
<keyword evidence="5" id="KW-1185">Reference proteome</keyword>
<dbReference type="Proteomes" id="UP001178507">
    <property type="component" value="Unassembled WGS sequence"/>
</dbReference>
<feature type="region of interest" description="Disordered" evidence="2">
    <location>
        <begin position="78"/>
        <end position="107"/>
    </location>
</feature>
<dbReference type="EMBL" id="CAUJNA010000413">
    <property type="protein sequence ID" value="CAJ1376724.1"/>
    <property type="molecule type" value="Genomic_DNA"/>
</dbReference>
<name>A0AA36MLA2_9DINO</name>
<evidence type="ECO:0000313" key="5">
    <source>
        <dbReference type="Proteomes" id="UP001178507"/>
    </source>
</evidence>
<feature type="compositionally biased region" description="Low complexity" evidence="2">
    <location>
        <begin position="82"/>
        <end position="94"/>
    </location>
</feature>
<protein>
    <recommendedName>
        <fullName evidence="3">C3H1-type domain-containing protein</fullName>
    </recommendedName>
</protein>
<reference evidence="4" key="1">
    <citation type="submission" date="2023-08" db="EMBL/GenBank/DDBJ databases">
        <authorList>
            <person name="Chen Y."/>
            <person name="Shah S."/>
            <person name="Dougan E. K."/>
            <person name="Thang M."/>
            <person name="Chan C."/>
        </authorList>
    </citation>
    <scope>NUCLEOTIDE SEQUENCE</scope>
</reference>
<dbReference type="AlphaFoldDB" id="A0AA36MLA2"/>
<organism evidence="4 5">
    <name type="scientific">Effrenium voratum</name>
    <dbReference type="NCBI Taxonomy" id="2562239"/>
    <lineage>
        <taxon>Eukaryota</taxon>
        <taxon>Sar</taxon>
        <taxon>Alveolata</taxon>
        <taxon>Dinophyceae</taxon>
        <taxon>Suessiales</taxon>
        <taxon>Symbiodiniaceae</taxon>
        <taxon>Effrenium</taxon>
    </lineage>
</organism>
<dbReference type="InterPro" id="IPR000571">
    <property type="entry name" value="Znf_CCCH"/>
</dbReference>
<keyword evidence="1" id="KW-0862">Zinc</keyword>
<keyword evidence="1" id="KW-0479">Metal-binding</keyword>
<evidence type="ECO:0000256" key="1">
    <source>
        <dbReference type="PROSITE-ProRule" id="PRU00723"/>
    </source>
</evidence>
<evidence type="ECO:0000259" key="3">
    <source>
        <dbReference type="PROSITE" id="PS50103"/>
    </source>
</evidence>
<keyword evidence="1" id="KW-0863">Zinc-finger</keyword>
<evidence type="ECO:0000256" key="2">
    <source>
        <dbReference type="SAM" id="MobiDB-lite"/>
    </source>
</evidence>
<dbReference type="PROSITE" id="PS50103">
    <property type="entry name" value="ZF_C3H1"/>
    <property type="match status" value="1"/>
</dbReference>